<comment type="caution">
    <text evidence="3">The sequence shown here is derived from an EMBL/GenBank/DDBJ whole genome shotgun (WGS) entry which is preliminary data.</text>
</comment>
<dbReference type="InterPro" id="IPR046461">
    <property type="entry name" value="TerL_ATPase"/>
</dbReference>
<dbReference type="Proteomes" id="UP000028605">
    <property type="component" value="Unassembled WGS sequence"/>
</dbReference>
<dbReference type="Gene3D" id="3.40.50.300">
    <property type="entry name" value="P-loop containing nucleotide triphosphate hydrolases"/>
    <property type="match status" value="1"/>
</dbReference>
<evidence type="ECO:0000313" key="3">
    <source>
        <dbReference type="EMBL" id="KFC86236.1"/>
    </source>
</evidence>
<dbReference type="InterPro" id="IPR046462">
    <property type="entry name" value="TerL_nuclease"/>
</dbReference>
<evidence type="ECO:0000313" key="4">
    <source>
        <dbReference type="Proteomes" id="UP000028605"/>
    </source>
</evidence>
<feature type="domain" description="Terminase large subunit-like endonuclease" evidence="2">
    <location>
        <begin position="213"/>
        <end position="484"/>
    </location>
</feature>
<feature type="domain" description="Terminase large subunit-like ATPase" evidence="1">
    <location>
        <begin position="31"/>
        <end position="192"/>
    </location>
</feature>
<dbReference type="Pfam" id="PF03354">
    <property type="entry name" value="TerL_ATPase"/>
    <property type="match status" value="1"/>
</dbReference>
<dbReference type="InterPro" id="IPR027417">
    <property type="entry name" value="P-loop_NTPase"/>
</dbReference>
<dbReference type="Pfam" id="PF20441">
    <property type="entry name" value="TerL_nuclease"/>
    <property type="match status" value="1"/>
</dbReference>
<gene>
    <name evidence="3" type="ORF">GHAL_3579</name>
</gene>
<dbReference type="AlphaFoldDB" id="A0ABD3ZCE1"/>
<sequence length="505" mass="55181">MTRGEKVIAFIERYCIVPEGKLIGQPMRLDEFQKLFLLAMYDNPVGTDKAYLSIARKNGKTGLIAGILLAHLVGPEAKQNTQIVSGAMSREQAGIVFSLAVKMINLNPDLQGIVHIIPSGKKLIGLPMNVEFKALAAEGKTTHGLSPVLAILDEVGQVVGPQSDFIDAIITAQGAHESPLLIAISTQAANDNDLLSIWLDDAERSGDPHIVSHVYQAPKEADVSDREAWAAANPALGSFRSLKDLERQAEMAGRMPSFENTFRNLCLNQRVSTVSPFISKNVWESGKEPPQNTPRKWFAGLDLSARNDLTALVIAGDDGKGVWDIFPFFWTPQKTLADRAKTDRVPYDVWVKQGFLRTTPGSSVDYEYVVKDIAEILSDFDLLSSMAFDRWRIDLFRKELENIGLTLPLAEFGQGFKDMGPAVDTIESLLLNGKVRHGMHPVLTMCAQNAVVVKDAAGNRKLDKSKATGRIDGMVAMTMAAGAANGEVVIVGGDFEDFLFKPLSM</sequence>
<evidence type="ECO:0000259" key="2">
    <source>
        <dbReference type="Pfam" id="PF20441"/>
    </source>
</evidence>
<dbReference type="EMBL" id="JMPK01000059">
    <property type="protein sequence ID" value="KFC86236.1"/>
    <property type="molecule type" value="Genomic_DNA"/>
</dbReference>
<dbReference type="PANTHER" id="PTHR41287">
    <property type="match status" value="1"/>
</dbReference>
<dbReference type="InterPro" id="IPR005021">
    <property type="entry name" value="Terminase_largesu-like"/>
</dbReference>
<accession>A0ABD3ZCE1</accession>
<reference evidence="4" key="1">
    <citation type="submission" date="2014-05" db="EMBL/GenBank/DDBJ databases">
        <title>ATOL: Assembling a taxonomically balanced genome-scale reconstruction of the evolutionary history of the Enterobacteriaceae.</title>
        <authorList>
            <person name="Plunkett G. III"/>
            <person name="Neeno-Eckwall E.C."/>
            <person name="Glasner J.D."/>
            <person name="Perna N.T."/>
        </authorList>
    </citation>
    <scope>NUCLEOTIDE SEQUENCE [LARGE SCALE GENOMIC DNA]</scope>
    <source>
        <strain evidence="4">ATCC 13337</strain>
    </source>
</reference>
<dbReference type="PANTHER" id="PTHR41287:SF1">
    <property type="entry name" value="PROTEIN YMFN"/>
    <property type="match status" value="1"/>
</dbReference>
<name>A0ABD3ZCE1_HAFAL</name>
<organism evidence="3 4">
    <name type="scientific">Hafnia alvei ATCC 13337</name>
    <dbReference type="NCBI Taxonomy" id="910996"/>
    <lineage>
        <taxon>Bacteria</taxon>
        <taxon>Pseudomonadati</taxon>
        <taxon>Pseudomonadota</taxon>
        <taxon>Gammaproteobacteria</taxon>
        <taxon>Enterobacterales</taxon>
        <taxon>Hafniaceae</taxon>
        <taxon>Hafnia</taxon>
    </lineage>
</organism>
<proteinExistence type="predicted"/>
<protein>
    <submittedName>
        <fullName evidence="3">Phage terminase, large subunit</fullName>
    </submittedName>
</protein>
<dbReference type="RefSeq" id="WP_043494340.1">
    <property type="nucleotide sequence ID" value="NZ_JMPK01000059.1"/>
</dbReference>
<evidence type="ECO:0000259" key="1">
    <source>
        <dbReference type="Pfam" id="PF03354"/>
    </source>
</evidence>